<evidence type="ECO:0000259" key="3">
    <source>
        <dbReference type="PROSITE" id="PS50054"/>
    </source>
</evidence>
<evidence type="ECO:0000313" key="5">
    <source>
        <dbReference type="EMBL" id="CAL4134727.1"/>
    </source>
</evidence>
<dbReference type="PANTHER" id="PTHR46588">
    <property type="entry name" value="SERINE/THREONINE/TYROSINE-INTERACTING PROTEIN"/>
    <property type="match status" value="1"/>
</dbReference>
<dbReference type="Gene3D" id="3.90.190.10">
    <property type="entry name" value="Protein tyrosine phosphatase superfamily"/>
    <property type="match status" value="1"/>
</dbReference>
<dbReference type="GO" id="GO:0070372">
    <property type="term" value="P:regulation of ERK1 and ERK2 cascade"/>
    <property type="evidence" value="ECO:0007669"/>
    <property type="project" value="TreeGrafter"/>
</dbReference>
<dbReference type="GO" id="GO:0005737">
    <property type="term" value="C:cytoplasm"/>
    <property type="evidence" value="ECO:0007669"/>
    <property type="project" value="TreeGrafter"/>
</dbReference>
<dbReference type="EMBL" id="CAXKWB010028924">
    <property type="protein sequence ID" value="CAL4134727.1"/>
    <property type="molecule type" value="Genomic_DNA"/>
</dbReference>
<dbReference type="GO" id="GO:0062026">
    <property type="term" value="P:negative regulation of SCF-dependent proteasomal ubiquitin-dependent catabolic process"/>
    <property type="evidence" value="ECO:0007669"/>
    <property type="project" value="TreeGrafter"/>
</dbReference>
<evidence type="ECO:0000256" key="1">
    <source>
        <dbReference type="ARBA" id="ARBA00009649"/>
    </source>
</evidence>
<dbReference type="PROSITE" id="PS50054">
    <property type="entry name" value="TYR_PHOSPHATASE_DUAL"/>
    <property type="match status" value="1"/>
</dbReference>
<comment type="similarity">
    <text evidence="1">Belongs to the protein-tyrosine phosphatase family. Non-receptor class subfamily.</text>
</comment>
<accession>A0AAV2RQJ7</accession>
<sequence>MGLNNTFLLSAHFSRAHAMSEPFQTVASRSCTRPVKGCQAQAASSRRCRCGDARGVAGPGTSVASRSDTHLSRSAVSSKLSTGLTFRQKNMRTHPVQYLYQVQADEPMSLLSSSLLSGPGIVVYSLLSRVFRSVKLAMEVDWLYPMRRDMQEILPGLYLGPYNAATKSRFNTLLAHGITHIICIRQSIEAQLIRANFPDKIKYLVVDMADTWTQNLISHLSECQRFIEECLSSGGKCLVHGNLGISRSAAVVIAYVMVKQQMTFKEALEFTQNRRYCINPNDGFKQQLMEYEMIYKAQNTLLSGQCSQNNGRLKRKHHEDSDIDASEPMEAIS</sequence>
<dbReference type="AlphaFoldDB" id="A0AAV2RQJ7"/>
<dbReference type="SMART" id="SM00195">
    <property type="entry name" value="DSPc"/>
    <property type="match status" value="1"/>
</dbReference>
<dbReference type="InterPro" id="IPR052449">
    <property type="entry name" value="STYX-Interacting_Phosphatase"/>
</dbReference>
<organism evidence="5 6">
    <name type="scientific">Meganyctiphanes norvegica</name>
    <name type="common">Northern krill</name>
    <name type="synonym">Thysanopoda norvegica</name>
    <dbReference type="NCBI Taxonomy" id="48144"/>
    <lineage>
        <taxon>Eukaryota</taxon>
        <taxon>Metazoa</taxon>
        <taxon>Ecdysozoa</taxon>
        <taxon>Arthropoda</taxon>
        <taxon>Crustacea</taxon>
        <taxon>Multicrustacea</taxon>
        <taxon>Malacostraca</taxon>
        <taxon>Eumalacostraca</taxon>
        <taxon>Eucarida</taxon>
        <taxon>Euphausiacea</taxon>
        <taxon>Euphausiidae</taxon>
        <taxon>Meganyctiphanes</taxon>
    </lineage>
</organism>
<dbReference type="GO" id="GO:1990444">
    <property type="term" value="F:F-box domain binding"/>
    <property type="evidence" value="ECO:0007669"/>
    <property type="project" value="TreeGrafter"/>
</dbReference>
<comment type="caution">
    <text evidence="5">The sequence shown here is derived from an EMBL/GenBank/DDBJ whole genome shotgun (WGS) entry which is preliminary data.</text>
</comment>
<dbReference type="Proteomes" id="UP001497623">
    <property type="component" value="Unassembled WGS sequence"/>
</dbReference>
<feature type="region of interest" description="Disordered" evidence="2">
    <location>
        <begin position="309"/>
        <end position="333"/>
    </location>
</feature>
<dbReference type="FunFam" id="3.90.190.10:FF:000036">
    <property type="entry name" value="Serine/threonine/tyrosine-interacting protein a"/>
    <property type="match status" value="1"/>
</dbReference>
<feature type="non-terminal residue" evidence="5">
    <location>
        <position position="333"/>
    </location>
</feature>
<feature type="domain" description="Tyrosine specific protein phosphatases" evidence="4">
    <location>
        <begin position="214"/>
        <end position="275"/>
    </location>
</feature>
<dbReference type="GO" id="GO:0005654">
    <property type="term" value="C:nucleoplasm"/>
    <property type="evidence" value="ECO:0007669"/>
    <property type="project" value="TreeGrafter"/>
</dbReference>
<dbReference type="InterPro" id="IPR020422">
    <property type="entry name" value="TYR_PHOSPHATASE_DUAL_dom"/>
</dbReference>
<dbReference type="InterPro" id="IPR029021">
    <property type="entry name" value="Prot-tyrosine_phosphatase-like"/>
</dbReference>
<evidence type="ECO:0000259" key="4">
    <source>
        <dbReference type="PROSITE" id="PS50056"/>
    </source>
</evidence>
<evidence type="ECO:0000313" key="6">
    <source>
        <dbReference type="Proteomes" id="UP001497623"/>
    </source>
</evidence>
<reference evidence="5 6" key="1">
    <citation type="submission" date="2024-05" db="EMBL/GenBank/DDBJ databases">
        <authorList>
            <person name="Wallberg A."/>
        </authorList>
    </citation>
    <scope>NUCLEOTIDE SEQUENCE [LARGE SCALE GENOMIC DNA]</scope>
</reference>
<dbReference type="Pfam" id="PF00782">
    <property type="entry name" value="DSPc"/>
    <property type="match status" value="1"/>
</dbReference>
<dbReference type="PANTHER" id="PTHR46588:SF1">
    <property type="entry name" value="SERINE_THREONINE_TYROSINE-INTERACTING PROTEIN"/>
    <property type="match status" value="1"/>
</dbReference>
<proteinExistence type="inferred from homology"/>
<dbReference type="PROSITE" id="PS50056">
    <property type="entry name" value="TYR_PHOSPHATASE_2"/>
    <property type="match status" value="1"/>
</dbReference>
<feature type="domain" description="Tyrosine-protein phosphatase" evidence="3">
    <location>
        <begin position="149"/>
        <end position="297"/>
    </location>
</feature>
<protein>
    <recommendedName>
        <fullName evidence="7">Serine/threonine/tyrosine-interacting protein</fullName>
    </recommendedName>
</protein>
<evidence type="ECO:0008006" key="7">
    <source>
        <dbReference type="Google" id="ProtNLM"/>
    </source>
</evidence>
<dbReference type="InterPro" id="IPR000387">
    <property type="entry name" value="Tyr_Pase_dom"/>
</dbReference>
<gene>
    <name evidence="5" type="ORF">MNOR_LOCUS27462</name>
</gene>
<evidence type="ECO:0000256" key="2">
    <source>
        <dbReference type="SAM" id="MobiDB-lite"/>
    </source>
</evidence>
<dbReference type="InterPro" id="IPR000340">
    <property type="entry name" value="Dual-sp_phosphatase_cat-dom"/>
</dbReference>
<dbReference type="SUPFAM" id="SSF52799">
    <property type="entry name" value="(Phosphotyrosine protein) phosphatases II"/>
    <property type="match status" value="1"/>
</dbReference>
<dbReference type="CDD" id="cd14522">
    <property type="entry name" value="DSP_STYX"/>
    <property type="match status" value="1"/>
</dbReference>
<name>A0AAV2RQJ7_MEGNR</name>
<keyword evidence="6" id="KW-1185">Reference proteome</keyword>